<dbReference type="InterPro" id="IPR029208">
    <property type="entry name" value="COX14"/>
</dbReference>
<dbReference type="Pfam" id="PF14880">
    <property type="entry name" value="COX14"/>
    <property type="match status" value="1"/>
</dbReference>
<reference evidence="7 8" key="1">
    <citation type="submission" date="2019-04" db="EMBL/GenBank/DDBJ databases">
        <title>Comparative genomics and transcriptomics to analyze fruiting body development in filamentous ascomycetes.</title>
        <authorList>
            <consortium name="DOE Joint Genome Institute"/>
            <person name="Lutkenhaus R."/>
            <person name="Traeger S."/>
            <person name="Breuer J."/>
            <person name="Kuo A."/>
            <person name="Lipzen A."/>
            <person name="Pangilinan J."/>
            <person name="Dilworth D."/>
            <person name="Sandor L."/>
            <person name="Poggeler S."/>
            <person name="Barry K."/>
            <person name="Grigoriev I.V."/>
            <person name="Nowrousian M."/>
        </authorList>
    </citation>
    <scope>NUCLEOTIDE SEQUENCE [LARGE SCALE GENOMIC DNA]</scope>
    <source>
        <strain evidence="7 8">CBS 389.68</strain>
    </source>
</reference>
<accession>A0A4V3SJ24</accession>
<feature type="region of interest" description="Disordered" evidence="5">
    <location>
        <begin position="1"/>
        <end position="27"/>
    </location>
</feature>
<feature type="region of interest" description="Disordered" evidence="5">
    <location>
        <begin position="214"/>
        <end position="236"/>
    </location>
</feature>
<keyword evidence="2 6" id="KW-0812">Transmembrane</keyword>
<keyword evidence="8" id="KW-1185">Reference proteome</keyword>
<comment type="subcellular location">
    <subcellularLocation>
        <location evidence="1">Membrane</location>
        <topology evidence="1">Single-pass membrane protein</topology>
    </subcellularLocation>
</comment>
<dbReference type="AlphaFoldDB" id="A0A4V3SJ24"/>
<organism evidence="7 8">
    <name type="scientific">Ascodesmis nigricans</name>
    <dbReference type="NCBI Taxonomy" id="341454"/>
    <lineage>
        <taxon>Eukaryota</taxon>
        <taxon>Fungi</taxon>
        <taxon>Dikarya</taxon>
        <taxon>Ascomycota</taxon>
        <taxon>Pezizomycotina</taxon>
        <taxon>Pezizomycetes</taxon>
        <taxon>Pezizales</taxon>
        <taxon>Ascodesmidaceae</taxon>
        <taxon>Ascodesmis</taxon>
    </lineage>
</organism>
<proteinExistence type="predicted"/>
<name>A0A4V3SJ24_9PEZI</name>
<dbReference type="Proteomes" id="UP000298138">
    <property type="component" value="Unassembled WGS sequence"/>
</dbReference>
<evidence type="ECO:0000256" key="5">
    <source>
        <dbReference type="SAM" id="MobiDB-lite"/>
    </source>
</evidence>
<dbReference type="EMBL" id="ML220116">
    <property type="protein sequence ID" value="TGZ82265.1"/>
    <property type="molecule type" value="Genomic_DNA"/>
</dbReference>
<dbReference type="GO" id="GO:0016020">
    <property type="term" value="C:membrane"/>
    <property type="evidence" value="ECO:0007669"/>
    <property type="project" value="UniProtKB-SubCell"/>
</dbReference>
<keyword evidence="4 6" id="KW-0472">Membrane</keyword>
<evidence type="ECO:0000313" key="8">
    <source>
        <dbReference type="Proteomes" id="UP000298138"/>
    </source>
</evidence>
<dbReference type="InParanoid" id="A0A4V3SJ24"/>
<evidence type="ECO:0000256" key="4">
    <source>
        <dbReference type="ARBA" id="ARBA00023136"/>
    </source>
</evidence>
<evidence type="ECO:0000313" key="7">
    <source>
        <dbReference type="EMBL" id="TGZ82265.1"/>
    </source>
</evidence>
<evidence type="ECO:0000256" key="1">
    <source>
        <dbReference type="ARBA" id="ARBA00004167"/>
    </source>
</evidence>
<dbReference type="OrthoDB" id="4205486at2759"/>
<protein>
    <submittedName>
        <fullName evidence="7">Uncharacterized protein</fullName>
    </submittedName>
</protein>
<feature type="transmembrane region" description="Helical" evidence="6">
    <location>
        <begin position="68"/>
        <end position="89"/>
    </location>
</feature>
<evidence type="ECO:0000256" key="2">
    <source>
        <dbReference type="ARBA" id="ARBA00022692"/>
    </source>
</evidence>
<keyword evidence="3 6" id="KW-1133">Transmembrane helix</keyword>
<evidence type="ECO:0000256" key="3">
    <source>
        <dbReference type="ARBA" id="ARBA00022989"/>
    </source>
</evidence>
<evidence type="ECO:0000256" key="6">
    <source>
        <dbReference type="SAM" id="Phobius"/>
    </source>
</evidence>
<dbReference type="STRING" id="341454.A0A4V3SJ24"/>
<gene>
    <name evidence="7" type="ORF">EX30DRAFT_395118</name>
</gene>
<sequence length="236" mass="25157">MPPRSVADATRFTPTGPHAFTTSNETPAERVARLRAAAKEEKAKKAAGTAVDRLIDRGRRIADAAHRVTAVGLIAATVICGGLTIYAVTDMMMYNRRKRSELLAANPPPALPPVQSTTTDAVAAVAAPGVPVTATDDATRAAEWEANRPKGPWEKLKGWAMSGLTPADQQIKPIFEVDENEAAEKGIEAVQSRAEDVKQELQSVAEEVKKQVAAGQEEKNKEGGVLSKVKGLWGGR</sequence>